<dbReference type="OrthoDB" id="6222486at2759"/>
<dbReference type="AlphaFoldDB" id="A0A9N9MMU7"/>
<keyword evidence="2" id="KW-1185">Reference proteome</keyword>
<protein>
    <submittedName>
        <fullName evidence="1">Uncharacterized protein</fullName>
    </submittedName>
</protein>
<dbReference type="CDD" id="cd09271">
    <property type="entry name" value="RNase_H2-C"/>
    <property type="match status" value="1"/>
</dbReference>
<dbReference type="Proteomes" id="UP001152799">
    <property type="component" value="Chromosome 13"/>
</dbReference>
<proteinExistence type="predicted"/>
<dbReference type="GO" id="GO:0032299">
    <property type="term" value="C:ribonuclease H2 complex"/>
    <property type="evidence" value="ECO:0007669"/>
    <property type="project" value="InterPro"/>
</dbReference>
<accession>A0A9N9MMU7</accession>
<evidence type="ECO:0000313" key="2">
    <source>
        <dbReference type="Proteomes" id="UP001152799"/>
    </source>
</evidence>
<organism evidence="1 2">
    <name type="scientific">Ceutorhynchus assimilis</name>
    <name type="common">cabbage seed weevil</name>
    <dbReference type="NCBI Taxonomy" id="467358"/>
    <lineage>
        <taxon>Eukaryota</taxon>
        <taxon>Metazoa</taxon>
        <taxon>Ecdysozoa</taxon>
        <taxon>Arthropoda</taxon>
        <taxon>Hexapoda</taxon>
        <taxon>Insecta</taxon>
        <taxon>Pterygota</taxon>
        <taxon>Neoptera</taxon>
        <taxon>Endopterygota</taxon>
        <taxon>Coleoptera</taxon>
        <taxon>Polyphaga</taxon>
        <taxon>Cucujiformia</taxon>
        <taxon>Curculionidae</taxon>
        <taxon>Ceutorhynchinae</taxon>
        <taxon>Ceutorhynchus</taxon>
    </lineage>
</organism>
<dbReference type="Gene3D" id="2.40.128.680">
    <property type="match status" value="1"/>
</dbReference>
<dbReference type="GO" id="GO:0006401">
    <property type="term" value="P:RNA catabolic process"/>
    <property type="evidence" value="ECO:0007669"/>
    <property type="project" value="InterPro"/>
</dbReference>
<name>A0A9N9MMU7_9CUCU</name>
<dbReference type="PANTHER" id="PTHR47204">
    <property type="entry name" value="OS02G0168900 PROTEIN"/>
    <property type="match status" value="1"/>
</dbReference>
<dbReference type="InterPro" id="IPR013924">
    <property type="entry name" value="RNase_H2_suC"/>
</dbReference>
<evidence type="ECO:0000313" key="1">
    <source>
        <dbReference type="EMBL" id="CAG9763502.1"/>
    </source>
</evidence>
<gene>
    <name evidence="1" type="ORF">CEUTPL_LOCUS4161</name>
</gene>
<reference evidence="1" key="1">
    <citation type="submission" date="2022-01" db="EMBL/GenBank/DDBJ databases">
        <authorList>
            <person name="King R."/>
        </authorList>
    </citation>
    <scope>NUCLEOTIDE SEQUENCE</scope>
</reference>
<sequence>MAIHIHSGKKHLKCNLKESKLQSVPFRIHADCDAPVSTFFEPYVQTGKNDNDKNPNLTASFRGYPLKGRKIELPEGYVGVLLHESSRPSREKDERNFYVVNKFKDMVYWNWDKIPSKNDAYLNVLDWIDVAEVLHSPITEE</sequence>
<dbReference type="Pfam" id="PF08615">
    <property type="entry name" value="RNase_H2_suC"/>
    <property type="match status" value="1"/>
</dbReference>
<dbReference type="PANTHER" id="PTHR47204:SF1">
    <property type="entry name" value="RIBONUCLEASE H2 SUBUNIT C"/>
    <property type="match status" value="1"/>
</dbReference>
<dbReference type="EMBL" id="OU892289">
    <property type="protein sequence ID" value="CAG9763502.1"/>
    <property type="molecule type" value="Genomic_DNA"/>
</dbReference>